<reference evidence="3" key="1">
    <citation type="submission" date="2016-06" db="EMBL/GenBank/DDBJ databases">
        <title>Parallel loss of symbiosis genes in relatives of nitrogen-fixing non-legume Parasponia.</title>
        <authorList>
            <person name="Van Velzen R."/>
            <person name="Holmer R."/>
            <person name="Bu F."/>
            <person name="Rutten L."/>
            <person name="Van Zeijl A."/>
            <person name="Liu W."/>
            <person name="Santuari L."/>
            <person name="Cao Q."/>
            <person name="Sharma T."/>
            <person name="Shen D."/>
            <person name="Roswanjaya Y."/>
            <person name="Wardhani T."/>
            <person name="Kalhor M.S."/>
            <person name="Jansen J."/>
            <person name="Van den Hoogen J."/>
            <person name="Gungor B."/>
            <person name="Hartog M."/>
            <person name="Hontelez J."/>
            <person name="Verver J."/>
            <person name="Yang W.-C."/>
            <person name="Schijlen E."/>
            <person name="Repin R."/>
            <person name="Schilthuizen M."/>
            <person name="Schranz E."/>
            <person name="Heidstra R."/>
            <person name="Miyata K."/>
            <person name="Fedorova E."/>
            <person name="Kohlen W."/>
            <person name="Bisseling T."/>
            <person name="Smit S."/>
            <person name="Geurts R."/>
        </authorList>
    </citation>
    <scope>NUCLEOTIDE SEQUENCE [LARGE SCALE GENOMIC DNA]</scope>
    <source>
        <strain evidence="3">cv. WU1-14</strain>
    </source>
</reference>
<accession>A0A2P5BVV5</accession>
<evidence type="ECO:0000313" key="2">
    <source>
        <dbReference type="EMBL" id="PON52917.1"/>
    </source>
</evidence>
<organism evidence="2 3">
    <name type="scientific">Parasponia andersonii</name>
    <name type="common">Sponia andersonii</name>
    <dbReference type="NCBI Taxonomy" id="3476"/>
    <lineage>
        <taxon>Eukaryota</taxon>
        <taxon>Viridiplantae</taxon>
        <taxon>Streptophyta</taxon>
        <taxon>Embryophyta</taxon>
        <taxon>Tracheophyta</taxon>
        <taxon>Spermatophyta</taxon>
        <taxon>Magnoliopsida</taxon>
        <taxon>eudicotyledons</taxon>
        <taxon>Gunneridae</taxon>
        <taxon>Pentapetalae</taxon>
        <taxon>rosids</taxon>
        <taxon>fabids</taxon>
        <taxon>Rosales</taxon>
        <taxon>Cannabaceae</taxon>
        <taxon>Parasponia</taxon>
    </lineage>
</organism>
<dbReference type="Proteomes" id="UP000237105">
    <property type="component" value="Unassembled WGS sequence"/>
</dbReference>
<gene>
    <name evidence="2" type="ORF">PanWU01x14_206000</name>
</gene>
<keyword evidence="3" id="KW-1185">Reference proteome</keyword>
<evidence type="ECO:0000313" key="3">
    <source>
        <dbReference type="Proteomes" id="UP000237105"/>
    </source>
</evidence>
<dbReference type="AlphaFoldDB" id="A0A2P5BVV5"/>
<dbReference type="EMBL" id="JXTB01000213">
    <property type="protein sequence ID" value="PON52917.1"/>
    <property type="molecule type" value="Genomic_DNA"/>
</dbReference>
<comment type="caution">
    <text evidence="2">The sequence shown here is derived from an EMBL/GenBank/DDBJ whole genome shotgun (WGS) entry which is preliminary data.</text>
</comment>
<feature type="region of interest" description="Disordered" evidence="1">
    <location>
        <begin position="36"/>
        <end position="56"/>
    </location>
</feature>
<dbReference type="OrthoDB" id="1194495at2759"/>
<protein>
    <submittedName>
        <fullName evidence="2">Zinc finger, CCHC-type</fullName>
    </submittedName>
</protein>
<proteinExistence type="predicted"/>
<name>A0A2P5BVV5_PARAD</name>
<evidence type="ECO:0000256" key="1">
    <source>
        <dbReference type="SAM" id="MobiDB-lite"/>
    </source>
</evidence>
<sequence length="125" mass="14163">MNIEDLVLKLRIEENNKKFEKYGTNSSLEAKANIVEHGQSSKSKKNKFSKGNKLGLKGGISKKQKFQEKYFNCDKIGHKSSDCRLPKKKKKEANIIGEMTQDVSDIDLCAVIFEVNLVGSNPKEW</sequence>